<evidence type="ECO:0000313" key="2">
    <source>
        <dbReference type="EMBL" id="MBB5775219.1"/>
    </source>
</evidence>
<keyword evidence="1" id="KW-1133">Transmembrane helix</keyword>
<dbReference type="RefSeq" id="WP_185068939.1">
    <property type="nucleotide sequence ID" value="NZ_JACHMB010000001.1"/>
</dbReference>
<proteinExistence type="predicted"/>
<keyword evidence="1" id="KW-0472">Membrane</keyword>
<reference evidence="2 3" key="1">
    <citation type="submission" date="2020-08" db="EMBL/GenBank/DDBJ databases">
        <title>Sequencing the genomes of 1000 actinobacteria strains.</title>
        <authorList>
            <person name="Klenk H.-P."/>
        </authorList>
    </citation>
    <scope>NUCLEOTIDE SEQUENCE [LARGE SCALE GENOMIC DNA]</scope>
    <source>
        <strain evidence="2 3">DSM 45507</strain>
    </source>
</reference>
<keyword evidence="3" id="KW-1185">Reference proteome</keyword>
<dbReference type="AlphaFoldDB" id="A0A7W9G0X9"/>
<gene>
    <name evidence="2" type="ORF">HD596_001975</name>
</gene>
<comment type="caution">
    <text evidence="2">The sequence shown here is derived from an EMBL/GenBank/DDBJ whole genome shotgun (WGS) entry which is preliminary data.</text>
</comment>
<protein>
    <submittedName>
        <fullName evidence="2">Uncharacterized protein</fullName>
    </submittedName>
</protein>
<dbReference type="Proteomes" id="UP000579153">
    <property type="component" value="Unassembled WGS sequence"/>
</dbReference>
<feature type="transmembrane region" description="Helical" evidence="1">
    <location>
        <begin position="51"/>
        <end position="69"/>
    </location>
</feature>
<name>A0A7W9G0X9_9ACTN</name>
<organism evidence="2 3">
    <name type="scientific">Nonomuraea jabiensis</name>
    <dbReference type="NCBI Taxonomy" id="882448"/>
    <lineage>
        <taxon>Bacteria</taxon>
        <taxon>Bacillati</taxon>
        <taxon>Actinomycetota</taxon>
        <taxon>Actinomycetes</taxon>
        <taxon>Streptosporangiales</taxon>
        <taxon>Streptosporangiaceae</taxon>
        <taxon>Nonomuraea</taxon>
    </lineage>
</organism>
<dbReference type="EMBL" id="JACHMB010000001">
    <property type="protein sequence ID" value="MBB5775219.1"/>
    <property type="molecule type" value="Genomic_DNA"/>
</dbReference>
<sequence>MTRNIDEIVARFAAPPVTEVSEGARELIHEITAGSPGPTPARRRRRLSPRLAIPAGGLLTAAVVALTWLQPDTSASALNIRQEGGYYVIEIKDLYANPKLYEEQLRHYGLDVSLKVRPATAAFEREVFPTAPDMSVVSEIQGINPPGPCDMVGDACAIGLKIPVGFKGTALVTVSRKARPGEKYYVTTTWDTKGEPMHCVPFANKTVAEVRAMLTERGVRISGFLVPDLTAEKAGGGSEQASVPDTWLVRGGFFTEPGVAVVLAHTTPLSQRVIDARNKAEGCPAS</sequence>
<evidence type="ECO:0000313" key="3">
    <source>
        <dbReference type="Proteomes" id="UP000579153"/>
    </source>
</evidence>
<accession>A0A7W9G0X9</accession>
<evidence type="ECO:0000256" key="1">
    <source>
        <dbReference type="SAM" id="Phobius"/>
    </source>
</evidence>
<keyword evidence="1" id="KW-0812">Transmembrane</keyword>